<organism evidence="7 8">
    <name type="scientific">Collimonas arenae</name>
    <dbReference type="NCBI Taxonomy" id="279058"/>
    <lineage>
        <taxon>Bacteria</taxon>
        <taxon>Pseudomonadati</taxon>
        <taxon>Pseudomonadota</taxon>
        <taxon>Betaproteobacteria</taxon>
        <taxon>Burkholderiales</taxon>
        <taxon>Oxalobacteraceae</taxon>
        <taxon>Collimonas</taxon>
    </lineage>
</organism>
<reference evidence="8" key="1">
    <citation type="journal article" date="2014" name="Soil Biol. Biochem.">
        <title>Structure and function of bacterial communities in ageing soils: Insights from the Mendocino ecological staircase.</title>
        <authorList>
            <person name="Uroz S."/>
            <person name="Tech J.J."/>
            <person name="Sawaya N.A."/>
            <person name="Frey-Klett P."/>
            <person name="Leveau J.H.J."/>
        </authorList>
    </citation>
    <scope>NUCLEOTIDE SEQUENCE [LARGE SCALE GENOMIC DNA]</scope>
    <source>
        <strain evidence="8">Cal35</strain>
    </source>
</reference>
<keyword evidence="4 6" id="KW-1133">Transmembrane helix</keyword>
<dbReference type="Proteomes" id="UP000030302">
    <property type="component" value="Chromosome"/>
</dbReference>
<feature type="transmembrane region" description="Helical" evidence="6">
    <location>
        <begin position="6"/>
        <end position="28"/>
    </location>
</feature>
<dbReference type="PANTHER" id="PTHR30086:SF20">
    <property type="entry name" value="ARGININE EXPORTER PROTEIN ARGO-RELATED"/>
    <property type="match status" value="1"/>
</dbReference>
<dbReference type="GO" id="GO:0005886">
    <property type="term" value="C:plasma membrane"/>
    <property type="evidence" value="ECO:0007669"/>
    <property type="project" value="UniProtKB-SubCell"/>
</dbReference>
<dbReference type="Pfam" id="PF01810">
    <property type="entry name" value="LysE"/>
    <property type="match status" value="1"/>
</dbReference>
<evidence type="ECO:0000313" key="8">
    <source>
        <dbReference type="Proteomes" id="UP000030302"/>
    </source>
</evidence>
<evidence type="ECO:0000256" key="3">
    <source>
        <dbReference type="ARBA" id="ARBA00022692"/>
    </source>
</evidence>
<feature type="transmembrane region" description="Helical" evidence="6">
    <location>
        <begin position="146"/>
        <end position="176"/>
    </location>
</feature>
<sequence length="209" mass="21864">MLQLSWLSFIATSLLIILTPGQDMVLVISRTLSGGTRAGIVTAAGVSTGLLVHTVLAALGVGALLQASEWLFTALKLVGALYLLYLGITLLRSSGELSLASIRGAPASTLRTFAQGALSNASNPKIVLFYLAFLPQFVPANATHPMLSLFVLGATFAGLTFLVKGPVALFAGLLSASIHRNPRILTRIHRTSGIVLLALGVRLAFEGKS</sequence>
<comment type="subcellular location">
    <subcellularLocation>
        <location evidence="1">Cell membrane</location>
        <topology evidence="1">Multi-pass membrane protein</topology>
    </subcellularLocation>
</comment>
<dbReference type="RefSeq" id="WP_038484379.1">
    <property type="nucleotide sequence ID" value="NZ_CP009962.1"/>
</dbReference>
<dbReference type="GO" id="GO:0015171">
    <property type="term" value="F:amino acid transmembrane transporter activity"/>
    <property type="evidence" value="ECO:0007669"/>
    <property type="project" value="TreeGrafter"/>
</dbReference>
<evidence type="ECO:0000256" key="5">
    <source>
        <dbReference type="ARBA" id="ARBA00023136"/>
    </source>
</evidence>
<dbReference type="OrthoDB" id="9804822at2"/>
<dbReference type="InterPro" id="IPR001123">
    <property type="entry name" value="LeuE-type"/>
</dbReference>
<feature type="transmembrane region" description="Helical" evidence="6">
    <location>
        <begin position="70"/>
        <end position="91"/>
    </location>
</feature>
<evidence type="ECO:0000256" key="6">
    <source>
        <dbReference type="SAM" id="Phobius"/>
    </source>
</evidence>
<gene>
    <name evidence="7" type="ORF">LT85_0281</name>
</gene>
<accession>A0A0A1F4H4</accession>
<dbReference type="PANTHER" id="PTHR30086">
    <property type="entry name" value="ARGININE EXPORTER PROTEIN ARGO"/>
    <property type="match status" value="1"/>
</dbReference>
<protein>
    <submittedName>
        <fullName evidence="7">Homoserine/homoserine lactone efflux protein</fullName>
    </submittedName>
</protein>
<evidence type="ECO:0000313" key="7">
    <source>
        <dbReference type="EMBL" id="AIY39441.1"/>
    </source>
</evidence>
<dbReference type="KEGG" id="care:LT85_0281"/>
<dbReference type="AlphaFoldDB" id="A0A0A1F4H4"/>
<dbReference type="HOGENOM" id="CLU_079569_3_1_4"/>
<evidence type="ECO:0000256" key="2">
    <source>
        <dbReference type="ARBA" id="ARBA00022475"/>
    </source>
</evidence>
<evidence type="ECO:0000256" key="1">
    <source>
        <dbReference type="ARBA" id="ARBA00004651"/>
    </source>
</evidence>
<feature type="transmembrane region" description="Helical" evidence="6">
    <location>
        <begin position="40"/>
        <end position="64"/>
    </location>
</feature>
<dbReference type="PIRSF" id="PIRSF006324">
    <property type="entry name" value="LeuE"/>
    <property type="match status" value="1"/>
</dbReference>
<dbReference type="EMBL" id="CP009962">
    <property type="protein sequence ID" value="AIY39441.1"/>
    <property type="molecule type" value="Genomic_DNA"/>
</dbReference>
<keyword evidence="8" id="KW-1185">Reference proteome</keyword>
<evidence type="ECO:0000256" key="4">
    <source>
        <dbReference type="ARBA" id="ARBA00022989"/>
    </source>
</evidence>
<keyword evidence="2" id="KW-1003">Cell membrane</keyword>
<name>A0A0A1F4H4_9BURK</name>
<keyword evidence="3 6" id="KW-0812">Transmembrane</keyword>
<keyword evidence="5 6" id="KW-0472">Membrane</keyword>
<proteinExistence type="predicted"/>